<dbReference type="PROSITE" id="PS50943">
    <property type="entry name" value="HTH_CROC1"/>
    <property type="match status" value="1"/>
</dbReference>
<proteinExistence type="predicted"/>
<evidence type="ECO:0000259" key="1">
    <source>
        <dbReference type="PROSITE" id="PS50943"/>
    </source>
</evidence>
<dbReference type="SUPFAM" id="SSF47413">
    <property type="entry name" value="lambda repressor-like DNA-binding domains"/>
    <property type="match status" value="1"/>
</dbReference>
<reference evidence="2 3" key="1">
    <citation type="submission" date="2009-01" db="EMBL/GenBank/DDBJ databases">
        <authorList>
            <person name="Fulton L."/>
            <person name="Clifton S."/>
            <person name="Chinwalla A.T."/>
            <person name="Mitreva M."/>
            <person name="Sodergren E."/>
            <person name="Weinstock G."/>
            <person name="Clifton S."/>
            <person name="Dooling D.J."/>
            <person name="Fulton B."/>
            <person name="Minx P."/>
            <person name="Pepin K.H."/>
            <person name="Johnson M."/>
            <person name="Bhonagiri V."/>
            <person name="Nash W.E."/>
            <person name="Mardis E.R."/>
            <person name="Wilson R.K."/>
        </authorList>
    </citation>
    <scope>NUCLEOTIDE SEQUENCE [LARGE SCALE GENOMIC DNA]</scope>
    <source>
        <strain evidence="2 3">ATCC 33806</strain>
    </source>
</reference>
<gene>
    <name evidence="2" type="ORF">CORMATOL_00143</name>
</gene>
<sequence>MLNIMGSRSRNDVGAFGKIVAEILNDARLNHNVSQLQLQESTGISQSQPSKQLRGIRAINLDELEAICATLSISVKEVLILAEAKLDATRKA</sequence>
<dbReference type="RefSeq" id="WP_005519290.1">
    <property type="nucleotide sequence ID" value="NZ_EQ973328.1"/>
</dbReference>
<name>C0DZK3_9CORY</name>
<dbReference type="HOGENOM" id="CLU_2408266_0_0_11"/>
<dbReference type="Proteomes" id="UP000006247">
    <property type="component" value="Unassembled WGS sequence"/>
</dbReference>
<dbReference type="SMART" id="SM00530">
    <property type="entry name" value="HTH_XRE"/>
    <property type="match status" value="1"/>
</dbReference>
<accession>C0DZK3</accession>
<dbReference type="EMBL" id="ACEB01000002">
    <property type="protein sequence ID" value="EEG28320.1"/>
    <property type="molecule type" value="Genomic_DNA"/>
</dbReference>
<keyword evidence="2" id="KW-0238">DNA-binding</keyword>
<evidence type="ECO:0000313" key="2">
    <source>
        <dbReference type="EMBL" id="EEG28320.1"/>
    </source>
</evidence>
<dbReference type="InterPro" id="IPR001387">
    <property type="entry name" value="Cro/C1-type_HTH"/>
</dbReference>
<dbReference type="Pfam" id="PF13443">
    <property type="entry name" value="HTH_26"/>
    <property type="match status" value="1"/>
</dbReference>
<feature type="domain" description="HTH cro/C1-type" evidence="1">
    <location>
        <begin position="24"/>
        <end position="78"/>
    </location>
</feature>
<dbReference type="Gene3D" id="1.10.260.40">
    <property type="entry name" value="lambda repressor-like DNA-binding domains"/>
    <property type="match status" value="1"/>
</dbReference>
<organism evidence="2 3">
    <name type="scientific">Corynebacterium matruchotii ATCC 33806</name>
    <dbReference type="NCBI Taxonomy" id="566549"/>
    <lineage>
        <taxon>Bacteria</taxon>
        <taxon>Bacillati</taxon>
        <taxon>Actinomycetota</taxon>
        <taxon>Actinomycetes</taxon>
        <taxon>Mycobacteriales</taxon>
        <taxon>Corynebacteriaceae</taxon>
        <taxon>Corynebacterium</taxon>
    </lineage>
</organism>
<protein>
    <submittedName>
        <fullName evidence="2">DNA-binding helix-turn-helix protein</fullName>
    </submittedName>
</protein>
<comment type="caution">
    <text evidence="2">The sequence shown here is derived from an EMBL/GenBank/DDBJ whole genome shotgun (WGS) entry which is preliminary data.</text>
</comment>
<dbReference type="InterPro" id="IPR010982">
    <property type="entry name" value="Lambda_DNA-bd_dom_sf"/>
</dbReference>
<dbReference type="GO" id="GO:0003677">
    <property type="term" value="F:DNA binding"/>
    <property type="evidence" value="ECO:0007669"/>
    <property type="project" value="UniProtKB-KW"/>
</dbReference>
<evidence type="ECO:0000313" key="3">
    <source>
        <dbReference type="Proteomes" id="UP000006247"/>
    </source>
</evidence>
<dbReference type="CDD" id="cd00093">
    <property type="entry name" value="HTH_XRE"/>
    <property type="match status" value="1"/>
</dbReference>
<dbReference type="AlphaFoldDB" id="C0DZK3"/>